<protein>
    <submittedName>
        <fullName evidence="1">7097_t:CDS:1</fullName>
    </submittedName>
</protein>
<sequence length="40" mass="4790">ELTKQIVKSESRSMNTENITKLKLDDLEPYLLVEDLKKYY</sequence>
<comment type="caution">
    <text evidence="1">The sequence shown here is derived from an EMBL/GenBank/DDBJ whole genome shotgun (WGS) entry which is preliminary data.</text>
</comment>
<reference evidence="1" key="1">
    <citation type="submission" date="2021-06" db="EMBL/GenBank/DDBJ databases">
        <authorList>
            <person name="Kallberg Y."/>
            <person name="Tangrot J."/>
            <person name="Rosling A."/>
        </authorList>
    </citation>
    <scope>NUCLEOTIDE SEQUENCE</scope>
    <source>
        <strain evidence="1">28 12/20/2015</strain>
    </source>
</reference>
<accession>A0ACA9P3X3</accession>
<organism evidence="1 2">
    <name type="scientific">Cetraspora pellucida</name>
    <dbReference type="NCBI Taxonomy" id="1433469"/>
    <lineage>
        <taxon>Eukaryota</taxon>
        <taxon>Fungi</taxon>
        <taxon>Fungi incertae sedis</taxon>
        <taxon>Mucoromycota</taxon>
        <taxon>Glomeromycotina</taxon>
        <taxon>Glomeromycetes</taxon>
        <taxon>Diversisporales</taxon>
        <taxon>Gigasporaceae</taxon>
        <taxon>Cetraspora</taxon>
    </lineage>
</organism>
<proteinExistence type="predicted"/>
<dbReference type="Proteomes" id="UP000789366">
    <property type="component" value="Unassembled WGS sequence"/>
</dbReference>
<evidence type="ECO:0000313" key="2">
    <source>
        <dbReference type="Proteomes" id="UP000789366"/>
    </source>
</evidence>
<name>A0ACA9P3X3_9GLOM</name>
<dbReference type="EMBL" id="CAJVPW010020433">
    <property type="protein sequence ID" value="CAG8689077.1"/>
    <property type="molecule type" value="Genomic_DNA"/>
</dbReference>
<evidence type="ECO:0000313" key="1">
    <source>
        <dbReference type="EMBL" id="CAG8689077.1"/>
    </source>
</evidence>
<keyword evidence="2" id="KW-1185">Reference proteome</keyword>
<feature type="non-terminal residue" evidence="1">
    <location>
        <position position="1"/>
    </location>
</feature>
<gene>
    <name evidence="1" type="ORF">SPELUC_LOCUS10650</name>
</gene>